<accession>A0ABV9ZTG4</accession>
<dbReference type="Pfam" id="PF04993">
    <property type="entry name" value="TfoX_N"/>
    <property type="match status" value="1"/>
</dbReference>
<keyword evidence="3" id="KW-1185">Reference proteome</keyword>
<feature type="domain" description="TfoX N-terminal" evidence="1">
    <location>
        <begin position="23"/>
        <end position="102"/>
    </location>
</feature>
<name>A0ABV9ZTG4_9ACTN</name>
<dbReference type="InterPro" id="IPR007076">
    <property type="entry name" value="TfoX_N"/>
</dbReference>
<evidence type="ECO:0000313" key="3">
    <source>
        <dbReference type="Proteomes" id="UP001596222"/>
    </source>
</evidence>
<evidence type="ECO:0000313" key="2">
    <source>
        <dbReference type="EMBL" id="MFC5143550.1"/>
    </source>
</evidence>
<organism evidence="2 3">
    <name type="scientific">Streptomyces aureoversilis</name>
    <dbReference type="NCBI Taxonomy" id="67277"/>
    <lineage>
        <taxon>Bacteria</taxon>
        <taxon>Bacillati</taxon>
        <taxon>Actinomycetota</taxon>
        <taxon>Actinomycetes</taxon>
        <taxon>Kitasatosporales</taxon>
        <taxon>Streptomycetaceae</taxon>
        <taxon>Streptomyces</taxon>
    </lineage>
</organism>
<proteinExistence type="predicted"/>
<protein>
    <submittedName>
        <fullName evidence="2">TfoX/Sxy family protein</fullName>
    </submittedName>
</protein>
<sequence>MAYDEVLADRVRRHLERADLDAVEKKMFGAVCFLDRGNTVAGVFGDDLLVRVDPDDMDDALAQPGARPFEFRGRTSNGWVHVAGEVLDDEVLDEWLKAAWDATAGLPPK</sequence>
<gene>
    <name evidence="2" type="ORF">ACFPP6_02425</name>
</gene>
<evidence type="ECO:0000259" key="1">
    <source>
        <dbReference type="Pfam" id="PF04993"/>
    </source>
</evidence>
<dbReference type="RefSeq" id="WP_382036530.1">
    <property type="nucleotide sequence ID" value="NZ_JBHSKJ010000001.1"/>
</dbReference>
<dbReference type="EMBL" id="JBHSKJ010000001">
    <property type="protein sequence ID" value="MFC5143550.1"/>
    <property type="molecule type" value="Genomic_DNA"/>
</dbReference>
<reference evidence="3" key="1">
    <citation type="journal article" date="2019" name="Int. J. Syst. Evol. Microbiol.">
        <title>The Global Catalogue of Microorganisms (GCM) 10K type strain sequencing project: providing services to taxonomists for standard genome sequencing and annotation.</title>
        <authorList>
            <consortium name="The Broad Institute Genomics Platform"/>
            <consortium name="The Broad Institute Genome Sequencing Center for Infectious Disease"/>
            <person name="Wu L."/>
            <person name="Ma J."/>
        </authorList>
    </citation>
    <scope>NUCLEOTIDE SEQUENCE [LARGE SCALE GENOMIC DNA]</scope>
    <source>
        <strain evidence="3">CGMCC 4.1641</strain>
    </source>
</reference>
<dbReference type="SUPFAM" id="SSF159894">
    <property type="entry name" value="YgaC/TfoX-N like"/>
    <property type="match status" value="1"/>
</dbReference>
<comment type="caution">
    <text evidence="2">The sequence shown here is derived from an EMBL/GenBank/DDBJ whole genome shotgun (WGS) entry which is preliminary data.</text>
</comment>
<dbReference type="Proteomes" id="UP001596222">
    <property type="component" value="Unassembled WGS sequence"/>
</dbReference>
<dbReference type="Gene3D" id="3.30.1460.30">
    <property type="entry name" value="YgaC/TfoX-N like chaperone"/>
    <property type="match status" value="1"/>
</dbReference>